<evidence type="ECO:0000313" key="8">
    <source>
        <dbReference type="Proteomes" id="UP000077671"/>
    </source>
</evidence>
<evidence type="ECO:0000313" key="7">
    <source>
        <dbReference type="EMBL" id="KAE8246113.1"/>
    </source>
</evidence>
<feature type="compositionally biased region" description="Low complexity" evidence="6">
    <location>
        <begin position="128"/>
        <end position="142"/>
    </location>
</feature>
<keyword evidence="4" id="KW-0862">Zinc</keyword>
<feature type="compositionally biased region" description="Polar residues" evidence="6">
    <location>
        <begin position="34"/>
        <end position="55"/>
    </location>
</feature>
<dbReference type="InterPro" id="IPR052035">
    <property type="entry name" value="ZnF_BED_domain_contain"/>
</dbReference>
<dbReference type="Proteomes" id="UP000077671">
    <property type="component" value="Unassembled WGS sequence"/>
</dbReference>
<evidence type="ECO:0008006" key="9">
    <source>
        <dbReference type="Google" id="ProtNLM"/>
    </source>
</evidence>
<evidence type="ECO:0000256" key="4">
    <source>
        <dbReference type="ARBA" id="ARBA00022833"/>
    </source>
</evidence>
<name>A0A8T8SQP3_9BASI</name>
<reference evidence="7" key="2">
    <citation type="journal article" date="2019" name="IMA Fungus">
        <title>Genome sequencing and comparison of five Tilletia species to identify candidate genes for the detection of regulated species infecting wheat.</title>
        <authorList>
            <person name="Nguyen H.D.T."/>
            <person name="Sultana T."/>
            <person name="Kesanakurti P."/>
            <person name="Hambleton S."/>
        </authorList>
    </citation>
    <scope>NUCLEOTIDE SEQUENCE</scope>
    <source>
        <strain evidence="7">DAOMC 238032</strain>
    </source>
</reference>
<dbReference type="GO" id="GO:0008270">
    <property type="term" value="F:zinc ion binding"/>
    <property type="evidence" value="ECO:0007669"/>
    <property type="project" value="UniProtKB-KW"/>
</dbReference>
<feature type="compositionally biased region" description="Low complexity" evidence="6">
    <location>
        <begin position="361"/>
        <end position="372"/>
    </location>
</feature>
<dbReference type="AlphaFoldDB" id="A0A8T8SQP3"/>
<gene>
    <name evidence="7" type="ORF">A4X03_0g7331</name>
</gene>
<feature type="compositionally biased region" description="Low complexity" evidence="6">
    <location>
        <begin position="317"/>
        <end position="328"/>
    </location>
</feature>
<organism evidence="7 8">
    <name type="scientific">Tilletia caries</name>
    <name type="common">wheat bunt fungus</name>
    <dbReference type="NCBI Taxonomy" id="13290"/>
    <lineage>
        <taxon>Eukaryota</taxon>
        <taxon>Fungi</taxon>
        <taxon>Dikarya</taxon>
        <taxon>Basidiomycota</taxon>
        <taxon>Ustilaginomycotina</taxon>
        <taxon>Exobasidiomycetes</taxon>
        <taxon>Tilletiales</taxon>
        <taxon>Tilletiaceae</taxon>
        <taxon>Tilletia</taxon>
    </lineage>
</organism>
<sequence>MTDAPFEGRSLRDAAARKLPARYAESELDDTHSKNSGVDSSSTVKTSLPPSTVSGGVQPIHSRGDSPVAPGPPPGYIPPSGTVKRGASKATAAINMLAFSSKGPSPPLPAQTPSSPPVPVAPGPPRSRPATAAAALSTDPVAGTPDSDGEQPNSSSTEDPEPRKQPTVAPKNKADIAEKSKEIQSDEEPSDSELAIAVGVSKTSIIIPKPGVPFRPTPRPFVAEPEIEGRVRADRDVDFFTRRKVALRIEAHPPERQTVTLEDDTDDQDAFEPASTSKTKSSASKRSTAIAALSDDDLAEKDQDQSEEEVIVDLTGSSPSPATAPPKTVKGKTKVVNSNKQANSISKTVSSNSKKQKGKASSKASTTSRSSAPQTRTAANTPTTPVASSSRVRLSARQSPEKATEKATSTSPEKSAAVGSVTLTPEEALKRARTAWTKAHTEANAKSKCESAGLAYVAPSNPASPFYLYYNEPYLKQNPDPRHDNVGIALDCRCCAEHPYTAWRVLEGTSTSLLKSHVNTKKVQGNLEAAKAKSGITGPIERYLVSTKKESTSATPPLSGMQARQIAVAWVTARDRPISIMEDEEFIEWLPEDRRGLVPHRNTITKDIARTFLGMQDVVRKQLAEVEGAIHLAMDIWTSPNGHSYIGVVGCWQEIGKPVRHVLEMIPITNRHTAQNIATEIARMMKRLGIERKVWFIASDSASVNTAMMKILGDDESLPLIEGEATQIRCMAHVLNLISEAVIRPFNQAVRELKEKGVTEEEDWATDEEIREDFDVEEVDELAGEDDRAFSTNLHPSDAYDEEDDQLIRHALQEKGVAYVGSGDQARPSSSSSGTSPPVLTAELRADSGAVGLQIRQLAWFARKLRYNIPLRVSFQTTCALFKLPTPHSLIRDVATRWNSTFEMIERALALWGYGTPS</sequence>
<evidence type="ECO:0000256" key="2">
    <source>
        <dbReference type="ARBA" id="ARBA00022723"/>
    </source>
</evidence>
<comment type="caution">
    <text evidence="7">The sequence shown here is derived from an EMBL/GenBank/DDBJ whole genome shotgun (WGS) entry which is preliminary data.</text>
</comment>
<dbReference type="GO" id="GO:0005634">
    <property type="term" value="C:nucleus"/>
    <property type="evidence" value="ECO:0007669"/>
    <property type="project" value="UniProtKB-SubCell"/>
</dbReference>
<dbReference type="SUPFAM" id="SSF53098">
    <property type="entry name" value="Ribonuclease H-like"/>
    <property type="match status" value="1"/>
</dbReference>
<dbReference type="PANTHER" id="PTHR46481">
    <property type="entry name" value="ZINC FINGER BED DOMAIN-CONTAINING PROTEIN 4"/>
    <property type="match status" value="1"/>
</dbReference>
<dbReference type="EMBL" id="LWDD02001692">
    <property type="protein sequence ID" value="KAE8246113.1"/>
    <property type="molecule type" value="Genomic_DNA"/>
</dbReference>
<feature type="compositionally biased region" description="Polar residues" evidence="6">
    <location>
        <begin position="373"/>
        <end position="385"/>
    </location>
</feature>
<feature type="compositionally biased region" description="Acidic residues" evidence="6">
    <location>
        <begin position="261"/>
        <end position="270"/>
    </location>
</feature>
<proteinExistence type="predicted"/>
<accession>A0A8T8SQP3</accession>
<feature type="compositionally biased region" description="Acidic residues" evidence="6">
    <location>
        <begin position="294"/>
        <end position="311"/>
    </location>
</feature>
<dbReference type="InterPro" id="IPR012337">
    <property type="entry name" value="RNaseH-like_sf"/>
</dbReference>
<evidence type="ECO:0000256" key="3">
    <source>
        <dbReference type="ARBA" id="ARBA00022771"/>
    </source>
</evidence>
<evidence type="ECO:0000256" key="5">
    <source>
        <dbReference type="ARBA" id="ARBA00023242"/>
    </source>
</evidence>
<feature type="region of interest" description="Disordered" evidence="6">
    <location>
        <begin position="251"/>
        <end position="426"/>
    </location>
</feature>
<keyword evidence="2" id="KW-0479">Metal-binding</keyword>
<evidence type="ECO:0000256" key="1">
    <source>
        <dbReference type="ARBA" id="ARBA00004123"/>
    </source>
</evidence>
<feature type="compositionally biased region" description="Polar residues" evidence="6">
    <location>
        <begin position="337"/>
        <end position="349"/>
    </location>
</feature>
<feature type="compositionally biased region" description="Pro residues" evidence="6">
    <location>
        <begin position="104"/>
        <end position="127"/>
    </location>
</feature>
<keyword evidence="5" id="KW-0539">Nucleus</keyword>
<protein>
    <recommendedName>
        <fullName evidence="9">HAT C-terminal dimerisation domain-containing protein</fullName>
    </recommendedName>
</protein>
<feature type="compositionally biased region" description="Low complexity" evidence="6">
    <location>
        <begin position="274"/>
        <end position="292"/>
    </location>
</feature>
<feature type="region of interest" description="Disordered" evidence="6">
    <location>
        <begin position="1"/>
        <end position="194"/>
    </location>
</feature>
<reference evidence="7" key="1">
    <citation type="submission" date="2016-04" db="EMBL/GenBank/DDBJ databases">
        <authorList>
            <person name="Nguyen H.D."/>
            <person name="Kesanakurti P."/>
            <person name="Cullis J."/>
            <person name="Levesque C.A."/>
            <person name="Hambleton S."/>
        </authorList>
    </citation>
    <scope>NUCLEOTIDE SEQUENCE</scope>
    <source>
        <strain evidence="7">DAOMC 238032</strain>
    </source>
</reference>
<feature type="compositionally biased region" description="Basic and acidic residues" evidence="6">
    <location>
        <begin position="172"/>
        <end position="184"/>
    </location>
</feature>
<feature type="compositionally biased region" description="Low complexity" evidence="6">
    <location>
        <begin position="386"/>
        <end position="398"/>
    </location>
</feature>
<dbReference type="PANTHER" id="PTHR46481:SF10">
    <property type="entry name" value="ZINC FINGER BED DOMAIN-CONTAINING PROTEIN 39"/>
    <property type="match status" value="1"/>
</dbReference>
<comment type="subcellular location">
    <subcellularLocation>
        <location evidence="1">Nucleus</location>
    </subcellularLocation>
</comment>
<evidence type="ECO:0000256" key="6">
    <source>
        <dbReference type="SAM" id="MobiDB-lite"/>
    </source>
</evidence>
<keyword evidence="3" id="KW-0863">Zinc-finger</keyword>